<evidence type="ECO:0000256" key="2">
    <source>
        <dbReference type="ARBA" id="ARBA00004760"/>
    </source>
</evidence>
<gene>
    <name evidence="15" type="ORF">L5515_019631</name>
</gene>
<evidence type="ECO:0000256" key="7">
    <source>
        <dbReference type="ARBA" id="ARBA00022679"/>
    </source>
</evidence>
<dbReference type="GO" id="GO:0005524">
    <property type="term" value="F:ATP binding"/>
    <property type="evidence" value="ECO:0007669"/>
    <property type="project" value="UniProtKB-UniRule"/>
</dbReference>
<evidence type="ECO:0000256" key="12">
    <source>
        <dbReference type="SAM" id="MobiDB-lite"/>
    </source>
</evidence>
<dbReference type="Pfam" id="PF13506">
    <property type="entry name" value="Glyco_transf_21"/>
    <property type="match status" value="1"/>
</dbReference>
<feature type="domain" description="Protein kinase" evidence="14">
    <location>
        <begin position="448"/>
        <end position="730"/>
    </location>
</feature>
<organism evidence="15 16">
    <name type="scientific">Caenorhabditis briggsae</name>
    <dbReference type="NCBI Taxonomy" id="6238"/>
    <lineage>
        <taxon>Eukaryota</taxon>
        <taxon>Metazoa</taxon>
        <taxon>Ecdysozoa</taxon>
        <taxon>Nematoda</taxon>
        <taxon>Chromadorea</taxon>
        <taxon>Rhabditida</taxon>
        <taxon>Rhabditina</taxon>
        <taxon>Rhabditomorpha</taxon>
        <taxon>Rhabditoidea</taxon>
        <taxon>Rhabditidae</taxon>
        <taxon>Peloderinae</taxon>
        <taxon>Caenorhabditis</taxon>
    </lineage>
</organism>
<dbReference type="CDD" id="cd02520">
    <property type="entry name" value="Glucosylceramide_synthase"/>
    <property type="match status" value="1"/>
</dbReference>
<sequence length="730" mass="82664">MPIIRSRQNDREISESPSTTKSLQVPLETSFFATVSSLVPWIVVGIEKLIENLDITTCLAIFGVVFVGALYLIHVIALCYGTFHLHKVNEPDAILPGVSIIKPIMGTDKNLETNLASFFTAQYHQFELLFCFHSPEDVAVPVVKALIKRYPDVDATICFQEHEIGFNPKINNMNPGYMTSKYPLVMISDSTIFTRPDGILDLAKRIMSQEKLGLITQIPFCMDRVGLANCFEQVFFGTAHAKMYLAGNFLGFNCPTGMSSIFKKAALEECGGMAAFKDYMAEDYFVGKLMAARGYKSGISNQPALQNSAATTFKSFANRVGRWAKLRIAMMPQVIFVEPLQDCFPAGIIFALGVYHLFNINIPMTIFLNFLFWIFMDYMIMRVMQNGPLTVSLVQFIGFWLFRELSSPVIFIKALMEPSVRWRNNIFHVNMSGYDNLLNLTGSHIRGYQLSRLIGHGSYGAVYQAISGLDTIAMKVSMQEEDLLIEASALQLLYYSNISPRFHFTGKYGPYHIIGMELLTYDLELIRETTPWKSYKRPTLIRIAYQMMKCLQALHELRLVHRDVKLSNFALTQPKTPGNQVSVKILDFGLSHVYADADGNLRDDPRDFNFSKMKYSSYDVSLGCDPAPKDDVIQASYAILYASGFDFRQKLKSPENDLMNWKRELIRTSGDTLPLMMKFMTPFFEMVGELNDIIPVNHDLLKQRIQECLSEVDANSDLILTQEDGQPLLI</sequence>
<evidence type="ECO:0000313" key="15">
    <source>
        <dbReference type="EMBL" id="UMM44486.1"/>
    </source>
</evidence>
<dbReference type="EC" id="2.4.1.80" evidence="5"/>
<feature type="transmembrane region" description="Helical" evidence="13">
    <location>
        <begin position="348"/>
        <end position="376"/>
    </location>
</feature>
<feature type="transmembrane region" description="Helical" evidence="13">
    <location>
        <begin position="383"/>
        <end position="402"/>
    </location>
</feature>
<evidence type="ECO:0000256" key="9">
    <source>
        <dbReference type="ARBA" id="ARBA00022989"/>
    </source>
</evidence>
<dbReference type="Gene3D" id="1.10.510.10">
    <property type="entry name" value="Transferase(Phosphotransferase) domain 1"/>
    <property type="match status" value="1"/>
</dbReference>
<keyword evidence="9 13" id="KW-1133">Transmembrane helix</keyword>
<protein>
    <recommendedName>
        <fullName evidence="5">ceramide glucosyltransferase</fullName>
        <ecNumber evidence="5">2.4.1.80</ecNumber>
    </recommendedName>
</protein>
<keyword evidence="7" id="KW-0808">Transferase</keyword>
<dbReference type="Gene3D" id="3.90.550.10">
    <property type="entry name" value="Spore Coat Polysaccharide Biosynthesis Protein SpsA, Chain A"/>
    <property type="match status" value="1"/>
</dbReference>
<dbReference type="PROSITE" id="PS50011">
    <property type="entry name" value="PROTEIN_KINASE_DOM"/>
    <property type="match status" value="1"/>
</dbReference>
<keyword evidence="10 13" id="KW-0472">Membrane</keyword>
<keyword evidence="16" id="KW-1185">Reference proteome</keyword>
<keyword evidence="6" id="KW-0328">Glycosyltransferase</keyword>
<proteinExistence type="inferred from homology"/>
<accession>A0AAE9JU08</accession>
<name>A0AAE9JU08_CAEBR</name>
<dbReference type="InterPro" id="IPR025993">
    <property type="entry name" value="Ceramide_glucosylTrfase"/>
</dbReference>
<dbReference type="FunFam" id="1.10.510.10:FF:001611">
    <property type="entry name" value="Protein CBG08942"/>
    <property type="match status" value="1"/>
</dbReference>
<comment type="subcellular location">
    <subcellularLocation>
        <location evidence="1">Membrane</location>
        <topology evidence="1">Multi-pass membrane protein</topology>
    </subcellularLocation>
</comment>
<dbReference type="PANTHER" id="PTHR12726:SF0">
    <property type="entry name" value="CERAMIDE GLUCOSYLTRANSFERASE"/>
    <property type="match status" value="1"/>
</dbReference>
<dbReference type="SUPFAM" id="SSF56112">
    <property type="entry name" value="Protein kinase-like (PK-like)"/>
    <property type="match status" value="1"/>
</dbReference>
<comment type="similarity">
    <text evidence="4">Belongs to the glycosyltransferase 2 family.</text>
</comment>
<keyword evidence="8 13" id="KW-0812">Transmembrane</keyword>
<evidence type="ECO:0000259" key="14">
    <source>
        <dbReference type="PROSITE" id="PS50011"/>
    </source>
</evidence>
<dbReference type="Pfam" id="PF00069">
    <property type="entry name" value="Pkinase"/>
    <property type="match status" value="1"/>
</dbReference>
<evidence type="ECO:0000256" key="4">
    <source>
        <dbReference type="ARBA" id="ARBA00006739"/>
    </source>
</evidence>
<comment type="pathway">
    <text evidence="3">Sphingolipid metabolism.</text>
</comment>
<dbReference type="InterPro" id="IPR029044">
    <property type="entry name" value="Nucleotide-diphossugar_trans"/>
</dbReference>
<dbReference type="SMART" id="SM00220">
    <property type="entry name" value="S_TKc"/>
    <property type="match status" value="1"/>
</dbReference>
<dbReference type="InterPro" id="IPR017441">
    <property type="entry name" value="Protein_kinase_ATP_BS"/>
</dbReference>
<feature type="region of interest" description="Disordered" evidence="12">
    <location>
        <begin position="1"/>
        <end position="20"/>
    </location>
</feature>
<dbReference type="SUPFAM" id="SSF53448">
    <property type="entry name" value="Nucleotide-diphospho-sugar transferases"/>
    <property type="match status" value="1"/>
</dbReference>
<dbReference type="EMBL" id="CP092625">
    <property type="protein sequence ID" value="UMM44486.1"/>
    <property type="molecule type" value="Genomic_DNA"/>
</dbReference>
<feature type="binding site" evidence="11">
    <location>
        <position position="475"/>
    </location>
    <ligand>
        <name>ATP</name>
        <dbReference type="ChEBI" id="CHEBI:30616"/>
    </ligand>
</feature>
<dbReference type="InterPro" id="IPR011009">
    <property type="entry name" value="Kinase-like_dom_sf"/>
</dbReference>
<dbReference type="Proteomes" id="UP000829354">
    <property type="component" value="Chromosome X"/>
</dbReference>
<comment type="pathway">
    <text evidence="2">Lipid metabolism; sphingolipid metabolism.</text>
</comment>
<feature type="transmembrane region" description="Helical" evidence="13">
    <location>
        <begin position="58"/>
        <end position="83"/>
    </location>
</feature>
<evidence type="ECO:0000256" key="3">
    <source>
        <dbReference type="ARBA" id="ARBA00004991"/>
    </source>
</evidence>
<evidence type="ECO:0000256" key="11">
    <source>
        <dbReference type="PROSITE-ProRule" id="PRU10141"/>
    </source>
</evidence>
<dbReference type="InterPro" id="IPR000719">
    <property type="entry name" value="Prot_kinase_dom"/>
</dbReference>
<evidence type="ECO:0000256" key="5">
    <source>
        <dbReference type="ARBA" id="ARBA00012699"/>
    </source>
</evidence>
<dbReference type="AlphaFoldDB" id="A0AAE9JU08"/>
<dbReference type="GO" id="GO:0016020">
    <property type="term" value="C:membrane"/>
    <property type="evidence" value="ECO:0007669"/>
    <property type="project" value="UniProtKB-SubCell"/>
</dbReference>
<keyword evidence="11" id="KW-0547">Nucleotide-binding</keyword>
<evidence type="ECO:0000256" key="1">
    <source>
        <dbReference type="ARBA" id="ARBA00004141"/>
    </source>
</evidence>
<evidence type="ECO:0000256" key="8">
    <source>
        <dbReference type="ARBA" id="ARBA00022692"/>
    </source>
</evidence>
<evidence type="ECO:0000313" key="16">
    <source>
        <dbReference type="Proteomes" id="UP000829354"/>
    </source>
</evidence>
<evidence type="ECO:0000256" key="13">
    <source>
        <dbReference type="SAM" id="Phobius"/>
    </source>
</evidence>
<keyword evidence="11" id="KW-0067">ATP-binding</keyword>
<reference evidence="15 16" key="1">
    <citation type="submission" date="2022-04" db="EMBL/GenBank/DDBJ databases">
        <title>Chromosome-level reference genomes for two strains of Caenorhabditis briggsae: an improved platform for comparative genomics.</title>
        <authorList>
            <person name="Stevens L."/>
            <person name="Andersen E."/>
        </authorList>
    </citation>
    <scope>NUCLEOTIDE SEQUENCE [LARGE SCALE GENOMIC DNA]</scope>
    <source>
        <strain evidence="15">VX34</strain>
        <tissue evidence="15">Whole-organism</tissue>
    </source>
</reference>
<dbReference type="GO" id="GO:0004672">
    <property type="term" value="F:protein kinase activity"/>
    <property type="evidence" value="ECO:0007669"/>
    <property type="project" value="InterPro"/>
</dbReference>
<dbReference type="PANTHER" id="PTHR12726">
    <property type="entry name" value="CERAMIDE GLUCOSYLTRANSFERASE"/>
    <property type="match status" value="1"/>
</dbReference>
<evidence type="ECO:0000256" key="6">
    <source>
        <dbReference type="ARBA" id="ARBA00022676"/>
    </source>
</evidence>
<evidence type="ECO:0000256" key="10">
    <source>
        <dbReference type="ARBA" id="ARBA00023136"/>
    </source>
</evidence>
<dbReference type="PROSITE" id="PS00107">
    <property type="entry name" value="PROTEIN_KINASE_ATP"/>
    <property type="match status" value="1"/>
</dbReference>
<dbReference type="GO" id="GO:0008120">
    <property type="term" value="F:ceramide glucosyltransferase activity"/>
    <property type="evidence" value="ECO:0007669"/>
    <property type="project" value="UniProtKB-EC"/>
</dbReference>